<dbReference type="PANTHER" id="PTHR21708:SF45">
    <property type="entry name" value="2-DEHYDROPANTOATE 2-REDUCTASE"/>
    <property type="match status" value="1"/>
</dbReference>
<accession>A0A2V3IS25</accession>
<evidence type="ECO:0000259" key="2">
    <source>
        <dbReference type="Pfam" id="PF08546"/>
    </source>
</evidence>
<dbReference type="GO" id="GO:0005737">
    <property type="term" value="C:cytoplasm"/>
    <property type="evidence" value="ECO:0007669"/>
    <property type="project" value="TreeGrafter"/>
</dbReference>
<dbReference type="NCBIfam" id="NF005089">
    <property type="entry name" value="PRK06522.1-4"/>
    <property type="match status" value="1"/>
</dbReference>
<dbReference type="Gene3D" id="3.40.50.720">
    <property type="entry name" value="NAD(P)-binding Rossmann-like Domain"/>
    <property type="match status" value="1"/>
</dbReference>
<proteinExistence type="predicted"/>
<dbReference type="STRING" id="448386.A0A2V3IS25"/>
<comment type="caution">
    <text evidence="3">The sequence shown here is derived from an EMBL/GenBank/DDBJ whole genome shotgun (WGS) entry which is preliminary data.</text>
</comment>
<keyword evidence="4" id="KW-1185">Reference proteome</keyword>
<gene>
    <name evidence="3" type="ORF">BWQ96_05292</name>
</gene>
<dbReference type="AlphaFoldDB" id="A0A2V3IS25"/>
<dbReference type="Proteomes" id="UP000247409">
    <property type="component" value="Unassembled WGS sequence"/>
</dbReference>
<dbReference type="Pfam" id="PF08546">
    <property type="entry name" value="ApbA_C"/>
    <property type="match status" value="1"/>
</dbReference>
<dbReference type="PANTHER" id="PTHR21708">
    <property type="entry name" value="PROBABLE 2-DEHYDROPANTOATE 2-REDUCTASE"/>
    <property type="match status" value="1"/>
</dbReference>
<dbReference type="SUPFAM" id="SSF51735">
    <property type="entry name" value="NAD(P)-binding Rossmann-fold domains"/>
    <property type="match status" value="1"/>
</dbReference>
<name>A0A2V3IS25_9FLOR</name>
<dbReference type="EMBL" id="NBIV01000077">
    <property type="protein sequence ID" value="PXF44928.1"/>
    <property type="molecule type" value="Genomic_DNA"/>
</dbReference>
<dbReference type="OrthoDB" id="3609at2759"/>
<reference evidence="3 4" key="1">
    <citation type="journal article" date="2018" name="Mol. Biol. Evol.">
        <title>Analysis of the draft genome of the red seaweed Gracilariopsis chorda provides insights into genome size evolution in Rhodophyta.</title>
        <authorList>
            <person name="Lee J."/>
            <person name="Yang E.C."/>
            <person name="Graf L."/>
            <person name="Yang J.H."/>
            <person name="Qiu H."/>
            <person name="Zel Zion U."/>
            <person name="Chan C.X."/>
            <person name="Stephens T.G."/>
            <person name="Weber A.P.M."/>
            <person name="Boo G.H."/>
            <person name="Boo S.M."/>
            <person name="Kim K.M."/>
            <person name="Shin Y."/>
            <person name="Jung M."/>
            <person name="Lee S.J."/>
            <person name="Yim H.S."/>
            <person name="Lee J.H."/>
            <person name="Bhattacharya D."/>
            <person name="Yoon H.S."/>
        </authorList>
    </citation>
    <scope>NUCLEOTIDE SEQUENCE [LARGE SCALE GENOMIC DNA]</scope>
    <source>
        <strain evidence="3 4">SKKU-2015</strain>
        <tissue evidence="3">Whole body</tissue>
    </source>
</reference>
<evidence type="ECO:0000313" key="4">
    <source>
        <dbReference type="Proteomes" id="UP000247409"/>
    </source>
</evidence>
<dbReference type="InterPro" id="IPR013328">
    <property type="entry name" value="6PGD_dom2"/>
</dbReference>
<dbReference type="InterPro" id="IPR013332">
    <property type="entry name" value="KPR_N"/>
</dbReference>
<dbReference type="InterPro" id="IPR013752">
    <property type="entry name" value="KPA_reductase"/>
</dbReference>
<dbReference type="SUPFAM" id="SSF48179">
    <property type="entry name" value="6-phosphogluconate dehydrogenase C-terminal domain-like"/>
    <property type="match status" value="1"/>
</dbReference>
<dbReference type="FunFam" id="1.10.1040.10:FF:000017">
    <property type="entry name" value="2-dehydropantoate 2-reductase"/>
    <property type="match status" value="1"/>
</dbReference>
<sequence>MELPEKARICIVGAGAIGGLLGVELSRRGHHVSFFARGAHLAAMRKNDALQLIRLDGTVVTSAEGSKFIGKLEEAGEQDLVVLGLKMHQIKAVLPTLHHIIGPNTVLLGTQNGIPWWYFQEYSGPEEFKDRTVESADPGGVLKDGIDAKKLIATVVYPAAVVSSPGVIKHVEGIRFPVGEPNGQTTDRVQWVSNMLIDAGFKSPVLNDVRGEMWLKLWGTVAVNPLSALTHATLDVLCTVPAGREVVIRTMTEVEKVANRLGSKMRLPIERRVNGAAKVGKHKTSMLQDVEAGREMEIETIMGAVVEMARVCGEDTPCIDTIYGTIRMLAHVMKEEDAKVCLLPMAG</sequence>
<organism evidence="3 4">
    <name type="scientific">Gracilariopsis chorda</name>
    <dbReference type="NCBI Taxonomy" id="448386"/>
    <lineage>
        <taxon>Eukaryota</taxon>
        <taxon>Rhodophyta</taxon>
        <taxon>Florideophyceae</taxon>
        <taxon>Rhodymeniophycidae</taxon>
        <taxon>Gracilariales</taxon>
        <taxon>Gracilariaceae</taxon>
        <taxon>Gracilariopsis</taxon>
    </lineage>
</organism>
<evidence type="ECO:0000313" key="3">
    <source>
        <dbReference type="EMBL" id="PXF44928.1"/>
    </source>
</evidence>
<feature type="domain" description="Ketopantoate reductase C-terminal" evidence="2">
    <location>
        <begin position="208"/>
        <end position="329"/>
    </location>
</feature>
<dbReference type="InterPro" id="IPR008927">
    <property type="entry name" value="6-PGluconate_DH-like_C_sf"/>
</dbReference>
<dbReference type="InterPro" id="IPR051402">
    <property type="entry name" value="KPR-Related"/>
</dbReference>
<evidence type="ECO:0000259" key="1">
    <source>
        <dbReference type="Pfam" id="PF02558"/>
    </source>
</evidence>
<dbReference type="InterPro" id="IPR036291">
    <property type="entry name" value="NAD(P)-bd_dom_sf"/>
</dbReference>
<protein>
    <submittedName>
        <fullName evidence="3">Putative 2-dehydropantoate 2-reductase</fullName>
    </submittedName>
</protein>
<dbReference type="Gene3D" id="1.10.1040.10">
    <property type="entry name" value="N-(1-d-carboxylethyl)-l-norvaline Dehydrogenase, domain 2"/>
    <property type="match status" value="1"/>
</dbReference>
<dbReference type="Pfam" id="PF02558">
    <property type="entry name" value="ApbA"/>
    <property type="match status" value="1"/>
</dbReference>
<feature type="domain" description="Ketopantoate reductase N-terminal" evidence="1">
    <location>
        <begin position="9"/>
        <end position="171"/>
    </location>
</feature>